<dbReference type="GO" id="GO:0005201">
    <property type="term" value="F:extracellular matrix structural constituent"/>
    <property type="evidence" value="ECO:0007669"/>
    <property type="project" value="TreeGrafter"/>
</dbReference>
<dbReference type="InterPro" id="IPR036116">
    <property type="entry name" value="FN3_sf"/>
</dbReference>
<evidence type="ECO:0000313" key="4">
    <source>
        <dbReference type="RefSeq" id="XP_010771195.1"/>
    </source>
</evidence>
<evidence type="ECO:0000313" key="3">
    <source>
        <dbReference type="Proteomes" id="UP000504611"/>
    </source>
</evidence>
<dbReference type="RefSeq" id="XP_010771195.1">
    <property type="nucleotide sequence ID" value="XM_010772893.1"/>
</dbReference>
<dbReference type="GeneID" id="104946977"/>
<dbReference type="Gene3D" id="2.60.40.10">
    <property type="entry name" value="Immunoglobulins"/>
    <property type="match status" value="2"/>
</dbReference>
<dbReference type="CDD" id="cd00063">
    <property type="entry name" value="FN3"/>
    <property type="match status" value="2"/>
</dbReference>
<dbReference type="GO" id="GO:0007160">
    <property type="term" value="P:cell-matrix adhesion"/>
    <property type="evidence" value="ECO:0007669"/>
    <property type="project" value="TreeGrafter"/>
</dbReference>
<evidence type="ECO:0000259" key="2">
    <source>
        <dbReference type="PROSITE" id="PS50853"/>
    </source>
</evidence>
<dbReference type="Pfam" id="PF00041">
    <property type="entry name" value="fn3"/>
    <property type="match status" value="2"/>
</dbReference>
<accession>A0A6I9NAB3</accession>
<organism evidence="3 4">
    <name type="scientific">Notothenia coriiceps</name>
    <name type="common">black rockcod</name>
    <dbReference type="NCBI Taxonomy" id="8208"/>
    <lineage>
        <taxon>Eukaryota</taxon>
        <taxon>Metazoa</taxon>
        <taxon>Chordata</taxon>
        <taxon>Craniata</taxon>
        <taxon>Vertebrata</taxon>
        <taxon>Euteleostomi</taxon>
        <taxon>Actinopterygii</taxon>
        <taxon>Neopterygii</taxon>
        <taxon>Teleostei</taxon>
        <taxon>Neoteleostei</taxon>
        <taxon>Acanthomorphata</taxon>
        <taxon>Eupercaria</taxon>
        <taxon>Perciformes</taxon>
        <taxon>Notothenioidei</taxon>
        <taxon>Nototheniidae</taxon>
        <taxon>Notothenia</taxon>
    </lineage>
</organism>
<dbReference type="GO" id="GO:0043394">
    <property type="term" value="F:proteoglycan binding"/>
    <property type="evidence" value="ECO:0007669"/>
    <property type="project" value="TreeGrafter"/>
</dbReference>
<dbReference type="GO" id="GO:0007044">
    <property type="term" value="P:cell-substrate junction assembly"/>
    <property type="evidence" value="ECO:0007669"/>
    <property type="project" value="TreeGrafter"/>
</dbReference>
<dbReference type="AlphaFoldDB" id="A0A6I9NAB3"/>
<dbReference type="GO" id="GO:0007507">
    <property type="term" value="P:heart development"/>
    <property type="evidence" value="ECO:0007669"/>
    <property type="project" value="TreeGrafter"/>
</dbReference>
<dbReference type="GO" id="GO:0005178">
    <property type="term" value="F:integrin binding"/>
    <property type="evidence" value="ECO:0007669"/>
    <property type="project" value="TreeGrafter"/>
</dbReference>
<protein>
    <submittedName>
        <fullName evidence="4">Collagen alpha-1(XII) chain-like</fullName>
    </submittedName>
</protein>
<proteinExistence type="predicted"/>
<dbReference type="SUPFAM" id="SSF49265">
    <property type="entry name" value="Fibronectin type III"/>
    <property type="match status" value="2"/>
</dbReference>
<dbReference type="InterPro" id="IPR050991">
    <property type="entry name" value="ECM_Regulatory_Proteins"/>
</dbReference>
<name>A0A6I9NAB3_9TELE</name>
<dbReference type="KEGG" id="ncc:104946977"/>
<dbReference type="FunFam" id="2.60.40.10:FF:000121">
    <property type="entry name" value="Collagen type XII alpha 1 chain"/>
    <property type="match status" value="1"/>
</dbReference>
<evidence type="ECO:0000256" key="1">
    <source>
        <dbReference type="ARBA" id="ARBA00022737"/>
    </source>
</evidence>
<keyword evidence="3" id="KW-1185">Reference proteome</keyword>
<dbReference type="PROSITE" id="PS50853">
    <property type="entry name" value="FN3"/>
    <property type="match status" value="1"/>
</dbReference>
<feature type="non-terminal residue" evidence="4">
    <location>
        <position position="123"/>
    </location>
</feature>
<dbReference type="PANTHER" id="PTHR46708">
    <property type="entry name" value="TENASCIN"/>
    <property type="match status" value="1"/>
</dbReference>
<dbReference type="InterPro" id="IPR013783">
    <property type="entry name" value="Ig-like_fold"/>
</dbReference>
<sequence>MRVYDATTSTLTIGWDHAEGPVRQYKIFYAPLTGDPITEFTTVPGNRNNAQLQNLLADTPYNITVQAIYGEGPGGSLNGNGRTLGMLSPRNLRVSDEWYTRFRVAWDPVQAPVQGYRITYNPA</sequence>
<dbReference type="PANTHER" id="PTHR46708:SF7">
    <property type="entry name" value="FIBRONECTIN TYPE-III DOMAIN-CONTAINING PROTEIN"/>
    <property type="match status" value="1"/>
</dbReference>
<dbReference type="OrthoDB" id="8949427at2759"/>
<reference evidence="4" key="1">
    <citation type="submission" date="2025-08" db="UniProtKB">
        <authorList>
            <consortium name="RefSeq"/>
        </authorList>
    </citation>
    <scope>IDENTIFICATION</scope>
    <source>
        <tissue evidence="4">Muscle</tissue>
    </source>
</reference>
<gene>
    <name evidence="4" type="primary">LOC104946977</name>
</gene>
<dbReference type="Proteomes" id="UP000504611">
    <property type="component" value="Unplaced"/>
</dbReference>
<dbReference type="GO" id="GO:0007399">
    <property type="term" value="P:nervous system development"/>
    <property type="evidence" value="ECO:0007669"/>
    <property type="project" value="TreeGrafter"/>
</dbReference>
<keyword evidence="1" id="KW-0677">Repeat</keyword>
<feature type="domain" description="Fibronectin type-III" evidence="2">
    <location>
        <begin position="1"/>
        <end position="89"/>
    </location>
</feature>
<dbReference type="InterPro" id="IPR003961">
    <property type="entry name" value="FN3_dom"/>
</dbReference>